<feature type="compositionally biased region" description="Low complexity" evidence="1">
    <location>
        <begin position="57"/>
        <end position="69"/>
    </location>
</feature>
<gene>
    <name evidence="2" type="ORF">ES288_D05G098900v1</name>
</gene>
<protein>
    <submittedName>
        <fullName evidence="2">Uncharacterized protein</fullName>
    </submittedName>
</protein>
<dbReference type="Proteomes" id="UP000323506">
    <property type="component" value="Chromosome D05"/>
</dbReference>
<sequence>MIPQQLNRMLGMRCPVMEISGSKQEDSDSSSNKAKSHKKSDKSGKKEGNVDDADYQGATTTTTTASSDAGMAAAVAVGATTAHASAVE</sequence>
<dbReference type="AlphaFoldDB" id="A0A5D2CHP5"/>
<reference evidence="2 3" key="1">
    <citation type="submission" date="2019-06" db="EMBL/GenBank/DDBJ databases">
        <title>WGS assembly of Gossypium darwinii.</title>
        <authorList>
            <person name="Chen Z.J."/>
            <person name="Sreedasyam A."/>
            <person name="Ando A."/>
            <person name="Song Q."/>
            <person name="De L."/>
            <person name="Hulse-Kemp A."/>
            <person name="Ding M."/>
            <person name="Ye W."/>
            <person name="Kirkbride R."/>
            <person name="Jenkins J."/>
            <person name="Plott C."/>
            <person name="Lovell J."/>
            <person name="Lin Y.-M."/>
            <person name="Vaughn R."/>
            <person name="Liu B."/>
            <person name="Li W."/>
            <person name="Simpson S."/>
            <person name="Scheffler B."/>
            <person name="Saski C."/>
            <person name="Grover C."/>
            <person name="Hu G."/>
            <person name="Conover J."/>
            <person name="Carlson J."/>
            <person name="Shu S."/>
            <person name="Boston L."/>
            <person name="Williams M."/>
            <person name="Peterson D."/>
            <person name="Mcgee K."/>
            <person name="Jones D."/>
            <person name="Wendel J."/>
            <person name="Stelly D."/>
            <person name="Grimwood J."/>
            <person name="Schmutz J."/>
        </authorList>
    </citation>
    <scope>NUCLEOTIDE SEQUENCE [LARGE SCALE GENOMIC DNA]</scope>
    <source>
        <strain evidence="2">1808015.09</strain>
    </source>
</reference>
<proteinExistence type="predicted"/>
<organism evidence="2 3">
    <name type="scientific">Gossypium darwinii</name>
    <name type="common">Darwin's cotton</name>
    <name type="synonym">Gossypium barbadense var. darwinii</name>
    <dbReference type="NCBI Taxonomy" id="34276"/>
    <lineage>
        <taxon>Eukaryota</taxon>
        <taxon>Viridiplantae</taxon>
        <taxon>Streptophyta</taxon>
        <taxon>Embryophyta</taxon>
        <taxon>Tracheophyta</taxon>
        <taxon>Spermatophyta</taxon>
        <taxon>Magnoliopsida</taxon>
        <taxon>eudicotyledons</taxon>
        <taxon>Gunneridae</taxon>
        <taxon>Pentapetalae</taxon>
        <taxon>rosids</taxon>
        <taxon>malvids</taxon>
        <taxon>Malvales</taxon>
        <taxon>Malvaceae</taxon>
        <taxon>Malvoideae</taxon>
        <taxon>Gossypium</taxon>
    </lineage>
</organism>
<name>A0A5D2CHP5_GOSDA</name>
<accession>A0A5D2CHP5</accession>
<feature type="region of interest" description="Disordered" evidence="1">
    <location>
        <begin position="1"/>
        <end position="69"/>
    </location>
</feature>
<dbReference type="EMBL" id="CM017705">
    <property type="protein sequence ID" value="TYG67733.1"/>
    <property type="molecule type" value="Genomic_DNA"/>
</dbReference>
<evidence type="ECO:0000313" key="2">
    <source>
        <dbReference type="EMBL" id="TYG67733.1"/>
    </source>
</evidence>
<evidence type="ECO:0000256" key="1">
    <source>
        <dbReference type="SAM" id="MobiDB-lite"/>
    </source>
</evidence>
<evidence type="ECO:0000313" key="3">
    <source>
        <dbReference type="Proteomes" id="UP000323506"/>
    </source>
</evidence>
<keyword evidence="3" id="KW-1185">Reference proteome</keyword>